<feature type="transmembrane region" description="Helical" evidence="1">
    <location>
        <begin position="62"/>
        <end position="84"/>
    </location>
</feature>
<dbReference type="AlphaFoldDB" id="A0A397TGT5"/>
<keyword evidence="1" id="KW-0472">Membrane</keyword>
<reference evidence="2 3" key="1">
    <citation type="submission" date="2018-06" db="EMBL/GenBank/DDBJ databases">
        <title>Comparative genomics reveals the genomic features of Rhizophagus irregularis, R. cerebriforme, R. diaphanum and Gigaspora rosea, and their symbiotic lifestyle signature.</title>
        <authorList>
            <person name="Morin E."/>
            <person name="San Clemente H."/>
            <person name="Chen E.C.H."/>
            <person name="De La Providencia I."/>
            <person name="Hainaut M."/>
            <person name="Kuo A."/>
            <person name="Kohler A."/>
            <person name="Murat C."/>
            <person name="Tang N."/>
            <person name="Roy S."/>
            <person name="Loubradou J."/>
            <person name="Henrissat B."/>
            <person name="Grigoriev I.V."/>
            <person name="Corradi N."/>
            <person name="Roux C."/>
            <person name="Martin F.M."/>
        </authorList>
    </citation>
    <scope>NUCLEOTIDE SEQUENCE [LARGE SCALE GENOMIC DNA]</scope>
    <source>
        <strain evidence="2 3">DAOM 227022</strain>
    </source>
</reference>
<comment type="caution">
    <text evidence="2">The sequence shown here is derived from an EMBL/GenBank/DDBJ whole genome shotgun (WGS) entry which is preliminary data.</text>
</comment>
<gene>
    <name evidence="2" type="ORF">C1645_818404</name>
</gene>
<evidence type="ECO:0000313" key="2">
    <source>
        <dbReference type="EMBL" id="RIA94211.1"/>
    </source>
</evidence>
<proteinExistence type="predicted"/>
<dbReference type="EMBL" id="QKYT01000087">
    <property type="protein sequence ID" value="RIA94211.1"/>
    <property type="molecule type" value="Genomic_DNA"/>
</dbReference>
<name>A0A397TGT5_9GLOM</name>
<keyword evidence="1" id="KW-0812">Transmembrane</keyword>
<dbReference type="Proteomes" id="UP000265703">
    <property type="component" value="Unassembled WGS sequence"/>
</dbReference>
<sequence length="161" mass="18577">MIVLLAGIDLENLNFLGILCDLGKDLFEEHENYFKYGALVGIILEDIPKIVIQCVYFSETIVIGYTPIVLFAYTIMKILFALIMKVYDTLKQEKPTSDRCGITSTFKAMKEPVDKFKGVLFTILFILKRESGLLCKDGPRINEQLGYFPFNKFRRKIRKVF</sequence>
<accession>A0A397TGT5</accession>
<keyword evidence="1" id="KW-1133">Transmembrane helix</keyword>
<keyword evidence="3" id="KW-1185">Reference proteome</keyword>
<evidence type="ECO:0000313" key="3">
    <source>
        <dbReference type="Proteomes" id="UP000265703"/>
    </source>
</evidence>
<protein>
    <submittedName>
        <fullName evidence="2">Uncharacterized protein</fullName>
    </submittedName>
</protein>
<evidence type="ECO:0000256" key="1">
    <source>
        <dbReference type="SAM" id="Phobius"/>
    </source>
</evidence>
<organism evidence="2 3">
    <name type="scientific">Glomus cerebriforme</name>
    <dbReference type="NCBI Taxonomy" id="658196"/>
    <lineage>
        <taxon>Eukaryota</taxon>
        <taxon>Fungi</taxon>
        <taxon>Fungi incertae sedis</taxon>
        <taxon>Mucoromycota</taxon>
        <taxon>Glomeromycotina</taxon>
        <taxon>Glomeromycetes</taxon>
        <taxon>Glomerales</taxon>
        <taxon>Glomeraceae</taxon>
        <taxon>Glomus</taxon>
    </lineage>
</organism>